<dbReference type="Gene3D" id="3.10.170.10">
    <property type="match status" value="1"/>
</dbReference>
<feature type="binding site" evidence="12">
    <location>
        <position position="489"/>
    </location>
    <ligand>
        <name>Zn(2+)</name>
        <dbReference type="ChEBI" id="CHEBI:29105"/>
        <note>catalytic</note>
    </ligand>
</feature>
<evidence type="ECO:0000256" key="7">
    <source>
        <dbReference type="ARBA" id="ARBA00022801"/>
    </source>
</evidence>
<dbReference type="GO" id="GO:0004222">
    <property type="term" value="F:metalloendopeptidase activity"/>
    <property type="evidence" value="ECO:0007669"/>
    <property type="project" value="InterPro"/>
</dbReference>
<evidence type="ECO:0000313" key="17">
    <source>
        <dbReference type="Proteomes" id="UP000054350"/>
    </source>
</evidence>
<evidence type="ECO:0000256" key="13">
    <source>
        <dbReference type="RuleBase" id="RU364017"/>
    </source>
</evidence>
<dbReference type="OMA" id="DYTIADW"/>
<gene>
    <name evidence="16" type="ORF">AMAG_16410</name>
</gene>
<sequence length="663" mass="71383">MPHQIGSSRRFAALFLVALLAVHAIPQVHAIQADASARQSVVKVPTLAFKSFKILPPVDTLARTATAVTSPLVADTTDPRDVAKAYLTGTLEFPENEWVIKNVVKTSSGVFAVYVRQLINGLEVLFGDINLNIKNGQVRSIGDSFYRGARPSQPDLAALLAAASSGLSSSRGQSPVDAFKSLAAFVVSPSPTMVGMIPAPTPTDTSASTANPPLFLITSDIAKKPVPVRQAYVQDGNNLKLVYSFQLQQESNWYHGHVNALTGDVEAVNNWVAEAIYPVIPVREQSPDRGPIVNVNSSKEVLINASPQGWHKAGPTTSFTDTRGNNVDARPNTADLAKNVRPDGGPTRDFRPFAPDFTKNADQYTPGATVQLFYALNKAHDVSYKYGFDEASGNFQIDNYGKGGLSGDPIEALAQDLSGVNNANFATPPDGQSPTTRQYIFTYTNPTRDGVYDLVIPFHEFFHGVSNRLTGGPANTDCLPDGEPGGMGEGWSDIFSMIAVVLDKPTVTRATPVPVGTYALGDPAGVRKYPYSTDLAVNPSVYSFLSQAEYQEVHRIGEVWASMLFEIYWNLVDKYGCAPLEKHNVRSGNALMLQLIMDGLKLQPCIPSFIDARTAILQADENLTGGANQCLIWKGFAKRGLGATAAEGVYVDSTVLPPECEGV</sequence>
<dbReference type="EMBL" id="GG745382">
    <property type="protein sequence ID" value="KNE72648.1"/>
    <property type="molecule type" value="Genomic_DNA"/>
</dbReference>
<dbReference type="InterPro" id="IPR050371">
    <property type="entry name" value="Fungal_virulence_M36"/>
</dbReference>
<keyword evidence="6 13" id="KW-0732">Signal</keyword>
<keyword evidence="3 13" id="KW-0964">Secreted</keyword>
<dbReference type="PANTHER" id="PTHR33478">
    <property type="entry name" value="EXTRACELLULAR METALLOPROTEINASE MEP"/>
    <property type="match status" value="1"/>
</dbReference>
<dbReference type="PANTHER" id="PTHR33478:SF1">
    <property type="entry name" value="EXTRACELLULAR METALLOPROTEINASE MEP"/>
    <property type="match status" value="1"/>
</dbReference>
<dbReference type="AlphaFoldDB" id="A0A0L0TCN9"/>
<feature type="binding site" evidence="12">
    <location>
        <position position="274"/>
    </location>
    <ligand>
        <name>Zn(2+)</name>
        <dbReference type="ChEBI" id="CHEBI:29105"/>
        <note>catalytic</note>
    </ligand>
</feature>
<dbReference type="InterPro" id="IPR001842">
    <property type="entry name" value="Peptidase_M36"/>
</dbReference>
<evidence type="ECO:0000256" key="6">
    <source>
        <dbReference type="ARBA" id="ARBA00022729"/>
    </source>
</evidence>
<name>A0A0L0TCN9_ALLM3</name>
<organism evidence="16 17">
    <name type="scientific">Allomyces macrogynus (strain ATCC 38327)</name>
    <name type="common">Allomyces javanicus var. macrogynus</name>
    <dbReference type="NCBI Taxonomy" id="578462"/>
    <lineage>
        <taxon>Eukaryota</taxon>
        <taxon>Fungi</taxon>
        <taxon>Fungi incertae sedis</taxon>
        <taxon>Blastocladiomycota</taxon>
        <taxon>Blastocladiomycetes</taxon>
        <taxon>Blastocladiales</taxon>
        <taxon>Blastocladiaceae</taxon>
        <taxon>Allomyces</taxon>
    </lineage>
</organism>
<evidence type="ECO:0000256" key="4">
    <source>
        <dbReference type="ARBA" id="ARBA00022670"/>
    </source>
</evidence>
<feature type="chain" id="PRO_5009360887" description="Extracellular metalloproteinase" evidence="13">
    <location>
        <begin position="31"/>
        <end position="663"/>
    </location>
</feature>
<dbReference type="InterPro" id="IPR027268">
    <property type="entry name" value="Peptidase_M4/M1_CTD_sf"/>
</dbReference>
<dbReference type="Pfam" id="PF02128">
    <property type="entry name" value="Peptidase_M36"/>
    <property type="match status" value="1"/>
</dbReference>
<feature type="binding site" evidence="12">
    <location>
        <position position="459"/>
    </location>
    <ligand>
        <name>Zn(2+)</name>
        <dbReference type="ChEBI" id="CHEBI:29105"/>
        <note>catalytic</note>
    </ligand>
</feature>
<dbReference type="GO" id="GO:0006508">
    <property type="term" value="P:proteolysis"/>
    <property type="evidence" value="ECO:0007669"/>
    <property type="project" value="UniProtKB-KW"/>
</dbReference>
<evidence type="ECO:0000256" key="3">
    <source>
        <dbReference type="ARBA" id="ARBA00022525"/>
    </source>
</evidence>
<dbReference type="EC" id="3.4.24.-" evidence="13"/>
<evidence type="ECO:0000256" key="11">
    <source>
        <dbReference type="PIRSR" id="PIRSR601842-1"/>
    </source>
</evidence>
<evidence type="ECO:0000256" key="9">
    <source>
        <dbReference type="ARBA" id="ARBA00023049"/>
    </source>
</evidence>
<keyword evidence="17" id="KW-1185">Reference proteome</keyword>
<dbReference type="OrthoDB" id="3227768at2759"/>
<keyword evidence="10 13" id="KW-0865">Zymogen</keyword>
<evidence type="ECO:0000313" key="16">
    <source>
        <dbReference type="EMBL" id="KNE72648.1"/>
    </source>
</evidence>
<evidence type="ECO:0000256" key="5">
    <source>
        <dbReference type="ARBA" id="ARBA00022723"/>
    </source>
</evidence>
<keyword evidence="8 12" id="KW-0862">Zinc</keyword>
<evidence type="ECO:0000259" key="15">
    <source>
        <dbReference type="Pfam" id="PF07504"/>
    </source>
</evidence>
<keyword evidence="5 12" id="KW-0479">Metal-binding</keyword>
<feature type="domain" description="FTP" evidence="15">
    <location>
        <begin position="97"/>
        <end position="145"/>
    </location>
</feature>
<evidence type="ECO:0000256" key="8">
    <source>
        <dbReference type="ARBA" id="ARBA00022833"/>
    </source>
</evidence>
<evidence type="ECO:0000256" key="10">
    <source>
        <dbReference type="ARBA" id="ARBA00023145"/>
    </source>
</evidence>
<dbReference type="Pfam" id="PF07504">
    <property type="entry name" value="FTP"/>
    <property type="match status" value="1"/>
</dbReference>
<comment type="cofactor">
    <cofactor evidence="12">
        <name>Zn(2+)</name>
        <dbReference type="ChEBI" id="CHEBI:29105"/>
    </cofactor>
    <text evidence="12">Binds 1 zinc ion per subunit.</text>
</comment>
<accession>A0A0L0TCN9</accession>
<dbReference type="eggNOG" id="ENOG502QTDC">
    <property type="taxonomic scope" value="Eukaryota"/>
</dbReference>
<feature type="signal peptide" evidence="13">
    <location>
        <begin position="1"/>
        <end position="30"/>
    </location>
</feature>
<dbReference type="GO" id="GO:0005615">
    <property type="term" value="C:extracellular space"/>
    <property type="evidence" value="ECO:0007669"/>
    <property type="project" value="InterPro"/>
</dbReference>
<dbReference type="SUPFAM" id="SSF55486">
    <property type="entry name" value="Metalloproteases ('zincins'), catalytic domain"/>
    <property type="match status" value="1"/>
</dbReference>
<keyword evidence="7 13" id="KW-0378">Hydrolase</keyword>
<feature type="binding site" evidence="12">
    <location>
        <position position="463"/>
    </location>
    <ligand>
        <name>Zn(2+)</name>
        <dbReference type="ChEBI" id="CHEBI:29105"/>
        <note>catalytic</note>
    </ligand>
</feature>
<evidence type="ECO:0000256" key="1">
    <source>
        <dbReference type="ARBA" id="ARBA00004613"/>
    </source>
</evidence>
<dbReference type="Gene3D" id="1.10.390.10">
    <property type="entry name" value="Neutral Protease Domain 2"/>
    <property type="match status" value="1"/>
</dbReference>
<evidence type="ECO:0000256" key="2">
    <source>
        <dbReference type="ARBA" id="ARBA00006006"/>
    </source>
</evidence>
<feature type="compositionally biased region" description="Polar residues" evidence="14">
    <location>
        <begin position="315"/>
        <end position="325"/>
    </location>
</feature>
<dbReference type="GO" id="GO:0008270">
    <property type="term" value="F:zinc ion binding"/>
    <property type="evidence" value="ECO:0007669"/>
    <property type="project" value="InterPro"/>
</dbReference>
<comment type="subcellular location">
    <subcellularLocation>
        <location evidence="1 13">Secreted</location>
    </subcellularLocation>
</comment>
<dbReference type="CDD" id="cd09596">
    <property type="entry name" value="M36"/>
    <property type="match status" value="1"/>
</dbReference>
<feature type="active site" evidence="11">
    <location>
        <position position="460"/>
    </location>
</feature>
<evidence type="ECO:0000256" key="14">
    <source>
        <dbReference type="SAM" id="MobiDB-lite"/>
    </source>
</evidence>
<reference evidence="16 17" key="1">
    <citation type="submission" date="2009-11" db="EMBL/GenBank/DDBJ databases">
        <title>Annotation of Allomyces macrogynus ATCC 38327.</title>
        <authorList>
            <consortium name="The Broad Institute Genome Sequencing Platform"/>
            <person name="Russ C."/>
            <person name="Cuomo C."/>
            <person name="Burger G."/>
            <person name="Gray M.W."/>
            <person name="Holland P.W.H."/>
            <person name="King N."/>
            <person name="Lang F.B.F."/>
            <person name="Roger A.J."/>
            <person name="Ruiz-Trillo I."/>
            <person name="Young S.K."/>
            <person name="Zeng Q."/>
            <person name="Gargeya S."/>
            <person name="Fitzgerald M."/>
            <person name="Haas B."/>
            <person name="Abouelleil A."/>
            <person name="Alvarado L."/>
            <person name="Arachchi H.M."/>
            <person name="Berlin A."/>
            <person name="Chapman S.B."/>
            <person name="Gearin G."/>
            <person name="Goldberg J."/>
            <person name="Griggs A."/>
            <person name="Gujja S."/>
            <person name="Hansen M."/>
            <person name="Heiman D."/>
            <person name="Howarth C."/>
            <person name="Larimer J."/>
            <person name="Lui A."/>
            <person name="MacDonald P.J.P."/>
            <person name="McCowen C."/>
            <person name="Montmayeur A."/>
            <person name="Murphy C."/>
            <person name="Neiman D."/>
            <person name="Pearson M."/>
            <person name="Priest M."/>
            <person name="Roberts A."/>
            <person name="Saif S."/>
            <person name="Shea T."/>
            <person name="Sisk P."/>
            <person name="Stolte C."/>
            <person name="Sykes S."/>
            <person name="Wortman J."/>
            <person name="Nusbaum C."/>
            <person name="Birren B."/>
        </authorList>
    </citation>
    <scope>NUCLEOTIDE SEQUENCE [LARGE SCALE GENOMIC DNA]</scope>
    <source>
        <strain evidence="16 17">ATCC 38327</strain>
    </source>
</reference>
<keyword evidence="9 13" id="KW-0482">Metalloprotease</keyword>
<proteinExistence type="inferred from homology"/>
<feature type="region of interest" description="Disordered" evidence="14">
    <location>
        <begin position="309"/>
        <end position="330"/>
    </location>
</feature>
<dbReference type="VEuPathDB" id="FungiDB:AMAG_16410"/>
<keyword evidence="4 13" id="KW-0645">Protease</keyword>
<dbReference type="Proteomes" id="UP000054350">
    <property type="component" value="Unassembled WGS sequence"/>
</dbReference>
<comment type="similarity">
    <text evidence="2 13">Belongs to the peptidase M36 family.</text>
</comment>
<evidence type="ECO:0000256" key="12">
    <source>
        <dbReference type="PIRSR" id="PIRSR601842-2"/>
    </source>
</evidence>
<dbReference type="InterPro" id="IPR011096">
    <property type="entry name" value="FTP_domain"/>
</dbReference>
<reference evidence="17" key="2">
    <citation type="submission" date="2009-11" db="EMBL/GenBank/DDBJ databases">
        <title>The Genome Sequence of Allomyces macrogynus strain ATCC 38327.</title>
        <authorList>
            <consortium name="The Broad Institute Genome Sequencing Platform"/>
            <person name="Russ C."/>
            <person name="Cuomo C."/>
            <person name="Shea T."/>
            <person name="Young S.K."/>
            <person name="Zeng Q."/>
            <person name="Koehrsen M."/>
            <person name="Haas B."/>
            <person name="Borodovsky M."/>
            <person name="Guigo R."/>
            <person name="Alvarado L."/>
            <person name="Berlin A."/>
            <person name="Borenstein D."/>
            <person name="Chen Z."/>
            <person name="Engels R."/>
            <person name="Freedman E."/>
            <person name="Gellesch M."/>
            <person name="Goldberg J."/>
            <person name="Griggs A."/>
            <person name="Gujja S."/>
            <person name="Heiman D."/>
            <person name="Hepburn T."/>
            <person name="Howarth C."/>
            <person name="Jen D."/>
            <person name="Larson L."/>
            <person name="Lewis B."/>
            <person name="Mehta T."/>
            <person name="Park D."/>
            <person name="Pearson M."/>
            <person name="Roberts A."/>
            <person name="Saif S."/>
            <person name="Shenoy N."/>
            <person name="Sisk P."/>
            <person name="Stolte C."/>
            <person name="Sykes S."/>
            <person name="Walk T."/>
            <person name="White J."/>
            <person name="Yandava C."/>
            <person name="Burger G."/>
            <person name="Gray M.W."/>
            <person name="Holland P.W.H."/>
            <person name="King N."/>
            <person name="Lang F.B.F."/>
            <person name="Roger A.J."/>
            <person name="Ruiz-Trillo I."/>
            <person name="Lander E."/>
            <person name="Nusbaum C."/>
        </authorList>
    </citation>
    <scope>NUCLEOTIDE SEQUENCE [LARGE SCALE GENOMIC DNA]</scope>
    <source>
        <strain evidence="17">ATCC 38327</strain>
    </source>
</reference>
<protein>
    <recommendedName>
        <fullName evidence="13">Extracellular metalloproteinase</fullName>
        <ecNumber evidence="13">3.4.24.-</ecNumber>
    </recommendedName>
    <alternativeName>
        <fullName evidence="13">Fungalysin</fullName>
    </alternativeName>
</protein>